<dbReference type="Pfam" id="PF18907">
    <property type="entry name" value="DUF5662"/>
    <property type="match status" value="1"/>
</dbReference>
<gene>
    <name evidence="1" type="ORF">LCGC14_1431140</name>
</gene>
<organism evidence="1">
    <name type="scientific">marine sediment metagenome</name>
    <dbReference type="NCBI Taxonomy" id="412755"/>
    <lineage>
        <taxon>unclassified sequences</taxon>
        <taxon>metagenomes</taxon>
        <taxon>ecological metagenomes</taxon>
    </lineage>
</organism>
<comment type="caution">
    <text evidence="1">The sequence shown here is derived from an EMBL/GenBank/DDBJ whole genome shotgun (WGS) entry which is preliminary data.</text>
</comment>
<dbReference type="EMBL" id="LAZR01009647">
    <property type="protein sequence ID" value="KKM71391.1"/>
    <property type="molecule type" value="Genomic_DNA"/>
</dbReference>
<proteinExistence type="predicted"/>
<dbReference type="AlphaFoldDB" id="A0A0F9K9R6"/>
<name>A0A0F9K9R6_9ZZZZ</name>
<protein>
    <submittedName>
        <fullName evidence="1">Uncharacterized protein</fullName>
    </submittedName>
</protein>
<evidence type="ECO:0000313" key="1">
    <source>
        <dbReference type="EMBL" id="KKM71391.1"/>
    </source>
</evidence>
<accession>A0A0F9K9R6</accession>
<dbReference type="InterPro" id="IPR043721">
    <property type="entry name" value="DUF5662"/>
</dbReference>
<reference evidence="1" key="1">
    <citation type="journal article" date="2015" name="Nature">
        <title>Complex archaea that bridge the gap between prokaryotes and eukaryotes.</title>
        <authorList>
            <person name="Spang A."/>
            <person name="Saw J.H."/>
            <person name="Jorgensen S.L."/>
            <person name="Zaremba-Niedzwiedzka K."/>
            <person name="Martijn J."/>
            <person name="Lind A.E."/>
            <person name="van Eijk R."/>
            <person name="Schleper C."/>
            <person name="Guy L."/>
            <person name="Ettema T.J."/>
        </authorList>
    </citation>
    <scope>NUCLEOTIDE SEQUENCE</scope>
</reference>
<sequence length="159" mass="18767">MNPIRWMKGLLRFLTYMVWHKWYVFRECCRSGIPILGLLHDLSKFRPSESLPYITFFAHSPVTVIPLEVRTPAIKKSMLLHTNRNKHHWQWWVLPYAPDGMTAFPMERKYVLEMVADWRGAGRAQGNPDTAAWYRENGSKMMLHPETRLLVEQLLGLED</sequence>